<feature type="domain" description="PPM-type phosphatase" evidence="2">
    <location>
        <begin position="23"/>
        <end position="247"/>
    </location>
</feature>
<dbReference type="PANTHER" id="PTHR43156">
    <property type="entry name" value="STAGE II SPORULATION PROTEIN E-RELATED"/>
    <property type="match status" value="1"/>
</dbReference>
<evidence type="ECO:0000256" key="1">
    <source>
        <dbReference type="ARBA" id="ARBA00022801"/>
    </source>
</evidence>
<dbReference type="HOGENOM" id="CLU_1123542_0_0_3"/>
<reference evidence="4" key="1">
    <citation type="journal article" date="2011" name="Proc. Natl. Acad. Sci. U.S.A.">
        <title>Genomic insights into the physiology and ecology of the marine filamentous cyanobacterium Lyngbya majuscula.</title>
        <authorList>
            <person name="Jones A.C."/>
            <person name="Monroe E.A."/>
            <person name="Podell S."/>
            <person name="Hess W.R."/>
            <person name="Klages S."/>
            <person name="Esquenazi E."/>
            <person name="Niessen S."/>
            <person name="Hoover H."/>
            <person name="Rothmann M."/>
            <person name="Lasken R.S."/>
            <person name="Yates J.R.III."/>
            <person name="Reinhardt R."/>
            <person name="Kube M."/>
            <person name="Burkart M.D."/>
            <person name="Allen E.E."/>
            <person name="Dorrestein P.C."/>
            <person name="Gerwick W.H."/>
            <person name="Gerwick L."/>
        </authorList>
    </citation>
    <scope>NUCLEOTIDE SEQUENCE [LARGE SCALE GENOMIC DNA]</scope>
    <source>
        <strain evidence="4">3L</strain>
    </source>
</reference>
<dbReference type="AlphaFoldDB" id="F4XQE5"/>
<organism evidence="3 4">
    <name type="scientific">Moorena producens 3L</name>
    <dbReference type="NCBI Taxonomy" id="489825"/>
    <lineage>
        <taxon>Bacteria</taxon>
        <taxon>Bacillati</taxon>
        <taxon>Cyanobacteriota</taxon>
        <taxon>Cyanophyceae</taxon>
        <taxon>Coleofasciculales</taxon>
        <taxon>Coleofasciculaceae</taxon>
        <taxon>Moorena</taxon>
    </lineage>
</organism>
<protein>
    <submittedName>
        <fullName evidence="3">Stage II sporulation protein E SpoIIE</fullName>
    </submittedName>
</protein>
<name>F4XQE5_9CYAN</name>
<dbReference type="OrthoDB" id="980492at2"/>
<dbReference type="EMBL" id="GL890861">
    <property type="protein sequence ID" value="EGJ33188.1"/>
    <property type="molecule type" value="Genomic_DNA"/>
</dbReference>
<keyword evidence="4" id="KW-1185">Reference proteome</keyword>
<dbReference type="PANTHER" id="PTHR43156:SF9">
    <property type="entry name" value="HAMP DOMAIN-CONTAINING PROTEIN"/>
    <property type="match status" value="1"/>
</dbReference>
<dbReference type="SUPFAM" id="SSF81606">
    <property type="entry name" value="PP2C-like"/>
    <property type="match status" value="1"/>
</dbReference>
<gene>
    <name evidence="3" type="ORF">LYNGBM3L_46480</name>
</gene>
<dbReference type="GO" id="GO:0016791">
    <property type="term" value="F:phosphatase activity"/>
    <property type="evidence" value="ECO:0007669"/>
    <property type="project" value="TreeGrafter"/>
</dbReference>
<evidence type="ECO:0000259" key="2">
    <source>
        <dbReference type="SMART" id="SM00331"/>
    </source>
</evidence>
<evidence type="ECO:0000313" key="4">
    <source>
        <dbReference type="Proteomes" id="UP000003959"/>
    </source>
</evidence>
<dbReference type="Proteomes" id="UP000003959">
    <property type="component" value="Unassembled WGS sequence"/>
</dbReference>
<dbReference type="Pfam" id="PF07228">
    <property type="entry name" value="SpoIIE"/>
    <property type="match status" value="1"/>
</dbReference>
<proteinExistence type="predicted"/>
<dbReference type="InterPro" id="IPR052016">
    <property type="entry name" value="Bact_Sigma-Reg"/>
</dbReference>
<sequence length="247" mass="27861">MIQNAAKENYFQLFPEELLASILDAFVINQPMIGEVGGDGFWVHQTPEYLFVVVFDCMGHGYGASMMTRIYTSALDHVVSELQLTDPSEILSAVHEHMKSQFHGKPKRAIGTGADMGILRISKMDRVLAFAGAKTNLLRVVDGHCEIIKADRLQLGELFDYPRTYTNHVMQLDESQAVNFYMASDGFVDMIGGPETKRFGRRQVMQLLEQIYEKPLLKQKQEISGTMQTWLGPNEPVDDLLIVGFRV</sequence>
<dbReference type="InterPro" id="IPR001932">
    <property type="entry name" value="PPM-type_phosphatase-like_dom"/>
</dbReference>
<accession>F4XQE5</accession>
<dbReference type="RefSeq" id="WP_008182757.1">
    <property type="nucleotide sequence ID" value="NZ_GL890861.1"/>
</dbReference>
<dbReference type="SMART" id="SM00331">
    <property type="entry name" value="PP2C_SIG"/>
    <property type="match status" value="1"/>
</dbReference>
<dbReference type="eggNOG" id="COG2208">
    <property type="taxonomic scope" value="Bacteria"/>
</dbReference>
<dbReference type="Gene3D" id="3.60.40.10">
    <property type="entry name" value="PPM-type phosphatase domain"/>
    <property type="match status" value="1"/>
</dbReference>
<evidence type="ECO:0000313" key="3">
    <source>
        <dbReference type="EMBL" id="EGJ33188.1"/>
    </source>
</evidence>
<keyword evidence="1" id="KW-0378">Hydrolase</keyword>
<dbReference type="InterPro" id="IPR036457">
    <property type="entry name" value="PPM-type-like_dom_sf"/>
</dbReference>